<name>A0A812G0Q2_9DINO</name>
<dbReference type="InterPro" id="IPR033305">
    <property type="entry name" value="Hydin-like"/>
</dbReference>
<keyword evidence="4" id="KW-1185">Reference proteome</keyword>
<dbReference type="GO" id="GO:0003341">
    <property type="term" value="P:cilium movement"/>
    <property type="evidence" value="ECO:0007669"/>
    <property type="project" value="TreeGrafter"/>
</dbReference>
<dbReference type="InterPro" id="IPR029058">
    <property type="entry name" value="AB_hydrolase_fold"/>
</dbReference>
<feature type="region of interest" description="Disordered" evidence="1">
    <location>
        <begin position="517"/>
        <end position="539"/>
    </location>
</feature>
<comment type="caution">
    <text evidence="3">The sequence shown here is derived from an EMBL/GenBank/DDBJ whole genome shotgun (WGS) entry which is preliminary data.</text>
</comment>
<organism evidence="3 4">
    <name type="scientific">Symbiodinium natans</name>
    <dbReference type="NCBI Taxonomy" id="878477"/>
    <lineage>
        <taxon>Eukaryota</taxon>
        <taxon>Sar</taxon>
        <taxon>Alveolata</taxon>
        <taxon>Dinophyceae</taxon>
        <taxon>Suessiales</taxon>
        <taxon>Symbiodiniaceae</taxon>
        <taxon>Symbiodinium</taxon>
    </lineage>
</organism>
<dbReference type="GO" id="GO:0005930">
    <property type="term" value="C:axoneme"/>
    <property type="evidence" value="ECO:0007669"/>
    <property type="project" value="TreeGrafter"/>
</dbReference>
<dbReference type="Pfam" id="PF00561">
    <property type="entry name" value="Abhydrolase_1"/>
    <property type="match status" value="1"/>
</dbReference>
<dbReference type="Pfam" id="PF14874">
    <property type="entry name" value="PapD-like"/>
    <property type="match status" value="1"/>
</dbReference>
<accession>A0A812G0Q2</accession>
<evidence type="ECO:0000313" key="3">
    <source>
        <dbReference type="EMBL" id="CAE6909322.1"/>
    </source>
</evidence>
<protein>
    <submittedName>
        <fullName evidence="3">Ephx2 protein</fullName>
    </submittedName>
</protein>
<dbReference type="InterPro" id="IPR013783">
    <property type="entry name" value="Ig-like_fold"/>
</dbReference>
<dbReference type="AlphaFoldDB" id="A0A812G0Q2"/>
<dbReference type="GO" id="GO:0003824">
    <property type="term" value="F:catalytic activity"/>
    <property type="evidence" value="ECO:0007669"/>
    <property type="project" value="InterPro"/>
</dbReference>
<dbReference type="Proteomes" id="UP000604046">
    <property type="component" value="Unassembled WGS sequence"/>
</dbReference>
<dbReference type="PRINTS" id="PR00412">
    <property type="entry name" value="EPOXHYDRLASE"/>
</dbReference>
<gene>
    <name evidence="3" type="primary">Ephx2</name>
    <name evidence="3" type="ORF">SNAT2548_LOCUS34</name>
</gene>
<feature type="domain" description="AB hydrolase-1" evidence="2">
    <location>
        <begin position="34"/>
        <end position="321"/>
    </location>
</feature>
<dbReference type="PANTHER" id="PTHR23053">
    <property type="entry name" value="DLEC1 DELETED IN LUNG AND ESOPHAGEAL CANCER 1"/>
    <property type="match status" value="1"/>
</dbReference>
<dbReference type="OrthoDB" id="431629at2759"/>
<dbReference type="Gene3D" id="3.40.50.1820">
    <property type="entry name" value="alpha/beta hydrolase"/>
    <property type="match status" value="1"/>
</dbReference>
<sequence>MAAEMPFQHSRILLSTGIDMHYVHMAPPSPAKGTVLCVHGFPDTWYGFRHQIRALASHGWNVLVPDQRGYGETSAPLGDPGRYCMEEVCGDMCALLDALGIASVVLLGHDWGGTLVWNMAQQHPSRVLAVASVCTPFFPNNPERNPWEKMRVSPGRFDYQVWFQSAAAEAELSADPYYSVKCTIRGTDADDLKRLLDAADRELIAQAPTVKGGILKGMPPKAQCPRSEILSEEELRYYAAQFTRSGYFGPLSWYRNVERNWRWMCSTAGQKVLQPALILSAGRDPTLKASMVESLKMKEWIPGLVHRHIEESGHWVLQEKPEDANKYICDWSTGGDEEVVEEPAPPAGAFGEEADEVQLQALSPHVLRHAESIRITNDSLFPANVRLGLASAGGDFAVGDDIKGPSPFIVEPDNIKLGVHQDAEVKIWCFPPEKGVYNDRIVARIEHNPEPVAFNLCAVGEVPALSLEKEEVDFGRLMMNIRADDQRVKIKNESSVPVRWQLLCKDSKVLAEEKAEKVEKVEGEEGEEAPQLPPGPRLPEEIVVEPTEGLLSGNEERDIRLSFRSARAAQFSAALLLESRDAEGLNGWQQAAKLSVAAESFAVDAVIEPDPREVALDFGTVLVHSSVQRTFDIVNRGKFPVRFELAIRRALRELLQIDEPKAELQPGERKSITVTCNSGRVFETSSEGIALQIFDQLSGESVDHRIPPMRVALTAVYNTFQVTPPRGLNFGPVEKGETQTRTFTIRNNGIFAFDWSLFDWADPPTFGEDGRPAPKDKVAAGPFQVKPTPGRQYVVWV</sequence>
<dbReference type="Gene3D" id="2.60.40.10">
    <property type="entry name" value="Immunoglobulins"/>
    <property type="match status" value="4"/>
</dbReference>
<proteinExistence type="predicted"/>
<dbReference type="InterPro" id="IPR000639">
    <property type="entry name" value="Epox_hydrolase-like"/>
</dbReference>
<evidence type="ECO:0000313" key="4">
    <source>
        <dbReference type="Proteomes" id="UP000604046"/>
    </source>
</evidence>
<dbReference type="InterPro" id="IPR000073">
    <property type="entry name" value="AB_hydrolase_1"/>
</dbReference>
<evidence type="ECO:0000259" key="2">
    <source>
        <dbReference type="Pfam" id="PF00561"/>
    </source>
</evidence>
<reference evidence="3" key="1">
    <citation type="submission" date="2021-02" db="EMBL/GenBank/DDBJ databases">
        <authorList>
            <person name="Dougan E. K."/>
            <person name="Rhodes N."/>
            <person name="Thang M."/>
            <person name="Chan C."/>
        </authorList>
    </citation>
    <scope>NUCLEOTIDE SEQUENCE</scope>
</reference>
<dbReference type="PANTHER" id="PTHR23053:SF0">
    <property type="entry name" value="HYDROCEPHALUS-INDUCING PROTEIN HOMOLOG"/>
    <property type="match status" value="1"/>
</dbReference>
<dbReference type="EMBL" id="CAJNDS010000001">
    <property type="protein sequence ID" value="CAE6909322.1"/>
    <property type="molecule type" value="Genomic_DNA"/>
</dbReference>
<dbReference type="GO" id="GO:1904158">
    <property type="term" value="P:axonemal central apparatus assembly"/>
    <property type="evidence" value="ECO:0007669"/>
    <property type="project" value="TreeGrafter"/>
</dbReference>
<evidence type="ECO:0000256" key="1">
    <source>
        <dbReference type="SAM" id="MobiDB-lite"/>
    </source>
</evidence>
<dbReference type="SUPFAM" id="SSF53474">
    <property type="entry name" value="alpha/beta-Hydrolases"/>
    <property type="match status" value="1"/>
</dbReference>